<evidence type="ECO:0000256" key="1">
    <source>
        <dbReference type="SAM" id="Coils"/>
    </source>
</evidence>
<gene>
    <name evidence="3" type="ORF">PQO05_06790</name>
</gene>
<evidence type="ECO:0000313" key="4">
    <source>
        <dbReference type="Proteomes" id="UP001216139"/>
    </source>
</evidence>
<keyword evidence="4" id="KW-1185">Reference proteome</keyword>
<sequence length="237" mass="25959">MKKLLSVIVPLLACSLSYAQNTFPWPQTGSVGIGTTTFPTNGRLLVNGPIDNISVNEYGAFRVYDGQNFAGGVGSYAWAKRGGAATDFTLFTPNNLYLFSGGNEQIAVLASGKVGIGTNIPDQKLTVNGTIHATEVLVDQTVPTPDYVFDQDYELSSLKDVKSYIDKNHHLPEIPSAAQVAKDGINLGEMNARLLKKIEELTLYLIEKDKKDDRQQQQINRLENQVKKLLATANKNQ</sequence>
<feature type="coiled-coil region" evidence="1">
    <location>
        <begin position="205"/>
        <end position="232"/>
    </location>
</feature>
<proteinExistence type="predicted"/>
<keyword evidence="2" id="KW-0732">Signal</keyword>
<evidence type="ECO:0000256" key="2">
    <source>
        <dbReference type="SAM" id="SignalP"/>
    </source>
</evidence>
<evidence type="ECO:0000313" key="3">
    <source>
        <dbReference type="EMBL" id="WCT13640.1"/>
    </source>
</evidence>
<reference evidence="3 4" key="1">
    <citation type="submission" date="2023-02" db="EMBL/GenBank/DDBJ databases">
        <title>Genome sequence of Mucilaginibacter jinjuensis strain KACC 16571.</title>
        <authorList>
            <person name="Kim S."/>
            <person name="Heo J."/>
            <person name="Kwon S.-W."/>
        </authorList>
    </citation>
    <scope>NUCLEOTIDE SEQUENCE [LARGE SCALE GENOMIC DNA]</scope>
    <source>
        <strain evidence="3 4">KACC 16571</strain>
    </source>
</reference>
<dbReference type="EMBL" id="CP117167">
    <property type="protein sequence ID" value="WCT13640.1"/>
    <property type="molecule type" value="Genomic_DNA"/>
</dbReference>
<protein>
    <submittedName>
        <fullName evidence="3">Tail fiber protein</fullName>
    </submittedName>
</protein>
<organism evidence="3 4">
    <name type="scientific">Mucilaginibacter jinjuensis</name>
    <dbReference type="NCBI Taxonomy" id="1176721"/>
    <lineage>
        <taxon>Bacteria</taxon>
        <taxon>Pseudomonadati</taxon>
        <taxon>Bacteroidota</taxon>
        <taxon>Sphingobacteriia</taxon>
        <taxon>Sphingobacteriales</taxon>
        <taxon>Sphingobacteriaceae</taxon>
        <taxon>Mucilaginibacter</taxon>
    </lineage>
</organism>
<name>A0ABY7TAV8_9SPHI</name>
<dbReference type="RefSeq" id="WP_273631946.1">
    <property type="nucleotide sequence ID" value="NZ_CP117167.1"/>
</dbReference>
<feature type="chain" id="PRO_5047351936" evidence="2">
    <location>
        <begin position="20"/>
        <end position="237"/>
    </location>
</feature>
<dbReference type="Proteomes" id="UP001216139">
    <property type="component" value="Chromosome"/>
</dbReference>
<feature type="signal peptide" evidence="2">
    <location>
        <begin position="1"/>
        <end position="19"/>
    </location>
</feature>
<keyword evidence="1" id="KW-0175">Coiled coil</keyword>
<accession>A0ABY7TAV8</accession>